<dbReference type="OrthoDB" id="9803735at2"/>
<dbReference type="Pfam" id="PF03466">
    <property type="entry name" value="LysR_substrate"/>
    <property type="match status" value="1"/>
</dbReference>
<dbReference type="InterPro" id="IPR000847">
    <property type="entry name" value="LysR_HTH_N"/>
</dbReference>
<evidence type="ECO:0000313" key="7">
    <source>
        <dbReference type="Proteomes" id="UP000050911"/>
    </source>
</evidence>
<dbReference type="SUPFAM" id="SSF53850">
    <property type="entry name" value="Periplasmic binding protein-like II"/>
    <property type="match status" value="1"/>
</dbReference>
<evidence type="ECO:0000256" key="3">
    <source>
        <dbReference type="ARBA" id="ARBA00023125"/>
    </source>
</evidence>
<proteinExistence type="inferred from homology"/>
<evidence type="ECO:0000313" key="6">
    <source>
        <dbReference type="EMBL" id="KRK47719.1"/>
    </source>
</evidence>
<dbReference type="PRINTS" id="PR00039">
    <property type="entry name" value="HTHLYSR"/>
</dbReference>
<dbReference type="InterPro" id="IPR036388">
    <property type="entry name" value="WH-like_DNA-bd_sf"/>
</dbReference>
<protein>
    <submittedName>
        <fullName evidence="6">LysR family transcriptional regulator</fullName>
    </submittedName>
</protein>
<dbReference type="Proteomes" id="UP000050911">
    <property type="component" value="Unassembled WGS sequence"/>
</dbReference>
<dbReference type="CDD" id="cd05466">
    <property type="entry name" value="PBP2_LTTR_substrate"/>
    <property type="match status" value="1"/>
</dbReference>
<evidence type="ECO:0000256" key="4">
    <source>
        <dbReference type="ARBA" id="ARBA00023163"/>
    </source>
</evidence>
<dbReference type="PATRIC" id="fig|1302272.5.peg.2254"/>
<evidence type="ECO:0000256" key="2">
    <source>
        <dbReference type="ARBA" id="ARBA00023015"/>
    </source>
</evidence>
<dbReference type="SUPFAM" id="SSF46785">
    <property type="entry name" value="Winged helix' DNA-binding domain"/>
    <property type="match status" value="1"/>
</dbReference>
<dbReference type="PANTHER" id="PTHR30126:SF78">
    <property type="entry name" value="HTH LYSR-TYPE DOMAIN-CONTAINING PROTEIN"/>
    <property type="match status" value="1"/>
</dbReference>
<dbReference type="PROSITE" id="PS50931">
    <property type="entry name" value="HTH_LYSR"/>
    <property type="match status" value="1"/>
</dbReference>
<dbReference type="EMBL" id="AZCX01000006">
    <property type="protein sequence ID" value="KRK47719.1"/>
    <property type="molecule type" value="Genomic_DNA"/>
</dbReference>
<keyword evidence="4" id="KW-0804">Transcription</keyword>
<dbReference type="RefSeq" id="WP_056942694.1">
    <property type="nucleotide sequence ID" value="NZ_AZCX01000006.1"/>
</dbReference>
<keyword evidence="7" id="KW-1185">Reference proteome</keyword>
<name>A0A0R1HXX3_9LACO</name>
<dbReference type="GO" id="GO:0003700">
    <property type="term" value="F:DNA-binding transcription factor activity"/>
    <property type="evidence" value="ECO:0007669"/>
    <property type="project" value="InterPro"/>
</dbReference>
<dbReference type="Pfam" id="PF00126">
    <property type="entry name" value="HTH_1"/>
    <property type="match status" value="1"/>
</dbReference>
<dbReference type="InterPro" id="IPR005119">
    <property type="entry name" value="LysR_subst-bd"/>
</dbReference>
<dbReference type="AlphaFoldDB" id="A0A0R1HXX3"/>
<comment type="similarity">
    <text evidence="1">Belongs to the LysR transcriptional regulatory family.</text>
</comment>
<dbReference type="Gene3D" id="1.10.10.10">
    <property type="entry name" value="Winged helix-like DNA-binding domain superfamily/Winged helix DNA-binding domain"/>
    <property type="match status" value="1"/>
</dbReference>
<evidence type="ECO:0000259" key="5">
    <source>
        <dbReference type="PROSITE" id="PS50931"/>
    </source>
</evidence>
<comment type="caution">
    <text evidence="6">The sequence shown here is derived from an EMBL/GenBank/DDBJ whole genome shotgun (WGS) entry which is preliminary data.</text>
</comment>
<gene>
    <name evidence="6" type="ORF">FC96_GL002204</name>
</gene>
<dbReference type="STRING" id="1302272.FC96_GL002204"/>
<organism evidence="6 7">
    <name type="scientific">Secundilactobacillus kimchicus JCM 15530</name>
    <dbReference type="NCBI Taxonomy" id="1302272"/>
    <lineage>
        <taxon>Bacteria</taxon>
        <taxon>Bacillati</taxon>
        <taxon>Bacillota</taxon>
        <taxon>Bacilli</taxon>
        <taxon>Lactobacillales</taxon>
        <taxon>Lactobacillaceae</taxon>
        <taxon>Secundilactobacillus</taxon>
    </lineage>
</organism>
<sequence length="288" mass="32971">MDDKDIEMLLAIQRTQSITHAAELLFINQSSLSKRLQQLERQLSTKLVIRTNQGIHFTSAGRSALKTAKQIKRLNNELKESLSVDDSEFSGTLNLGCSIDYAQYELPDLLVAFQTKYPQIQLNITIDYSRSILQKLLTDDSVNVGIIRGEFKGPLKKVPIVTEGINLICQTPEDSQRLSDLPYIQRKSDDHFQAEMTDWLIQQQLSILNHQTILVNNLTSCVEFVRRGLGWAIVPEIALNHFSGYREPLTLHNQPFTRTTYLMAQAKTMKQPVVNAFYEILKQRYLNM</sequence>
<reference evidence="6 7" key="1">
    <citation type="journal article" date="2015" name="Genome Announc.">
        <title>Expanding the biotechnology potential of lactobacilli through comparative genomics of 213 strains and associated genera.</title>
        <authorList>
            <person name="Sun Z."/>
            <person name="Harris H.M."/>
            <person name="McCann A."/>
            <person name="Guo C."/>
            <person name="Argimon S."/>
            <person name="Zhang W."/>
            <person name="Yang X."/>
            <person name="Jeffery I.B."/>
            <person name="Cooney J.C."/>
            <person name="Kagawa T.F."/>
            <person name="Liu W."/>
            <person name="Song Y."/>
            <person name="Salvetti E."/>
            <person name="Wrobel A."/>
            <person name="Rasinkangas P."/>
            <person name="Parkhill J."/>
            <person name="Rea M.C."/>
            <person name="O'Sullivan O."/>
            <person name="Ritari J."/>
            <person name="Douillard F.P."/>
            <person name="Paul Ross R."/>
            <person name="Yang R."/>
            <person name="Briner A.E."/>
            <person name="Felis G.E."/>
            <person name="de Vos W.M."/>
            <person name="Barrangou R."/>
            <person name="Klaenhammer T.R."/>
            <person name="Caufield P.W."/>
            <person name="Cui Y."/>
            <person name="Zhang H."/>
            <person name="O'Toole P.W."/>
        </authorList>
    </citation>
    <scope>NUCLEOTIDE SEQUENCE [LARGE SCALE GENOMIC DNA]</scope>
    <source>
        <strain evidence="6 7">JCM 15530</strain>
    </source>
</reference>
<keyword evidence="2" id="KW-0805">Transcription regulation</keyword>
<feature type="domain" description="HTH lysR-type" evidence="5">
    <location>
        <begin position="1"/>
        <end position="58"/>
    </location>
</feature>
<dbReference type="Gene3D" id="3.40.190.290">
    <property type="match status" value="1"/>
</dbReference>
<dbReference type="PANTHER" id="PTHR30126">
    <property type="entry name" value="HTH-TYPE TRANSCRIPTIONAL REGULATOR"/>
    <property type="match status" value="1"/>
</dbReference>
<dbReference type="InterPro" id="IPR036390">
    <property type="entry name" value="WH_DNA-bd_sf"/>
</dbReference>
<dbReference type="GO" id="GO:0000976">
    <property type="term" value="F:transcription cis-regulatory region binding"/>
    <property type="evidence" value="ECO:0007669"/>
    <property type="project" value="TreeGrafter"/>
</dbReference>
<keyword evidence="3" id="KW-0238">DNA-binding</keyword>
<accession>A0A0R1HXX3</accession>
<evidence type="ECO:0000256" key="1">
    <source>
        <dbReference type="ARBA" id="ARBA00009437"/>
    </source>
</evidence>